<comment type="caution">
    <text evidence="3">The sequence shown here is derived from an EMBL/GenBank/DDBJ whole genome shotgun (WGS) entry which is preliminary data.</text>
</comment>
<dbReference type="SUPFAM" id="SSF82185">
    <property type="entry name" value="Histone H3 K4-specific methyltransferase SET7/9 N-terminal domain"/>
    <property type="match status" value="1"/>
</dbReference>
<protein>
    <submittedName>
        <fullName evidence="3">Uncharacterized protein</fullName>
    </submittedName>
</protein>
<accession>A0A819X897</accession>
<evidence type="ECO:0000313" key="4">
    <source>
        <dbReference type="Proteomes" id="UP000663874"/>
    </source>
</evidence>
<name>A0A819X897_9BILA</name>
<dbReference type="Pfam" id="PF02493">
    <property type="entry name" value="MORN"/>
    <property type="match status" value="2"/>
</dbReference>
<dbReference type="Gene3D" id="1.25.40.20">
    <property type="entry name" value="Ankyrin repeat-containing domain"/>
    <property type="match status" value="1"/>
</dbReference>
<reference evidence="3" key="1">
    <citation type="submission" date="2021-02" db="EMBL/GenBank/DDBJ databases">
        <authorList>
            <person name="Nowell W R."/>
        </authorList>
    </citation>
    <scope>NUCLEOTIDE SEQUENCE</scope>
</reference>
<dbReference type="SUPFAM" id="SSF48403">
    <property type="entry name" value="Ankyrin repeat"/>
    <property type="match status" value="1"/>
</dbReference>
<proteinExistence type="predicted"/>
<dbReference type="Gene3D" id="2.20.110.10">
    <property type="entry name" value="Histone H3 K4-specific methyltransferase SET7/9 N-terminal domain"/>
    <property type="match status" value="1"/>
</dbReference>
<dbReference type="SMART" id="SM00698">
    <property type="entry name" value="MORN"/>
    <property type="match status" value="2"/>
</dbReference>
<keyword evidence="1" id="KW-0677">Repeat</keyword>
<dbReference type="InterPro" id="IPR053064">
    <property type="entry name" value="Ankyrin-MYND_domain-protein"/>
</dbReference>
<sequence>MNDKIQEQVTEIYENQLATNVNENNADKISNEDEIRPAKVSIGVGRDVTSAIRTKQQTITTTIGDECEYVGNIYADKKHGEGILTWSDGRIYKGAFFADKRHGILIYKSIQSADVGFWLSEHLVRLLYPHPMLNFDILTSIDLDSVLKKKSNALFCQNIEDENSSLTRYLIKHSDRLDEAMYERYAQVDVYLESLNDDDNILKEKISNERIADISLLNETYEQQQLYYYTNKFWSLKQRATFSIDEILSTFNDEIKTVHDLPMHCQVYVDICDSRGLIALHFTTYNIHINIVNLLLDFGANVN</sequence>
<dbReference type="InterPro" id="IPR002110">
    <property type="entry name" value="Ankyrin_rpt"/>
</dbReference>
<dbReference type="EMBL" id="CAJOBE010011690">
    <property type="protein sequence ID" value="CAF4136337.1"/>
    <property type="molecule type" value="Genomic_DNA"/>
</dbReference>
<dbReference type="InterPro" id="IPR036770">
    <property type="entry name" value="Ankyrin_rpt-contain_sf"/>
</dbReference>
<dbReference type="PROSITE" id="PS50297">
    <property type="entry name" value="ANK_REP_REGION"/>
    <property type="match status" value="1"/>
</dbReference>
<dbReference type="AlphaFoldDB" id="A0A819X897"/>
<gene>
    <name evidence="3" type="ORF">FNK824_LOCUS32981</name>
</gene>
<evidence type="ECO:0000313" key="3">
    <source>
        <dbReference type="EMBL" id="CAF4136337.1"/>
    </source>
</evidence>
<dbReference type="Proteomes" id="UP000663874">
    <property type="component" value="Unassembled WGS sequence"/>
</dbReference>
<evidence type="ECO:0000256" key="1">
    <source>
        <dbReference type="ARBA" id="ARBA00022737"/>
    </source>
</evidence>
<organism evidence="3 4">
    <name type="scientific">Rotaria sordida</name>
    <dbReference type="NCBI Taxonomy" id="392033"/>
    <lineage>
        <taxon>Eukaryota</taxon>
        <taxon>Metazoa</taxon>
        <taxon>Spiralia</taxon>
        <taxon>Gnathifera</taxon>
        <taxon>Rotifera</taxon>
        <taxon>Eurotatoria</taxon>
        <taxon>Bdelloidea</taxon>
        <taxon>Philodinida</taxon>
        <taxon>Philodinidae</taxon>
        <taxon>Rotaria</taxon>
    </lineage>
</organism>
<dbReference type="InterPro" id="IPR003409">
    <property type="entry name" value="MORN"/>
</dbReference>
<keyword evidence="2" id="KW-0040">ANK repeat</keyword>
<dbReference type="PROSITE" id="PS50088">
    <property type="entry name" value="ANK_REPEAT"/>
    <property type="match status" value="1"/>
</dbReference>
<evidence type="ECO:0000256" key="2">
    <source>
        <dbReference type="PROSITE-ProRule" id="PRU00023"/>
    </source>
</evidence>
<feature type="repeat" description="ANK" evidence="2">
    <location>
        <begin position="275"/>
        <end position="303"/>
    </location>
</feature>
<dbReference type="PANTHER" id="PTHR15897">
    <property type="entry name" value="ANKYRIN REPEAT AND MYND DOMAIN PROTEIN 1"/>
    <property type="match status" value="1"/>
</dbReference>
<dbReference type="PANTHER" id="PTHR15897:SF2">
    <property type="entry name" value="ANKYRIN REPEAT AND MYND DOMAIN-CONTAINING PROTEIN 1"/>
    <property type="match status" value="1"/>
</dbReference>